<feature type="domain" description="TniQ" evidence="2">
    <location>
        <begin position="13"/>
        <end position="162"/>
    </location>
</feature>
<dbReference type="Pfam" id="PF06527">
    <property type="entry name" value="TniQ"/>
    <property type="match status" value="1"/>
</dbReference>
<dbReference type="InterPro" id="IPR009492">
    <property type="entry name" value="TniQ"/>
</dbReference>
<protein>
    <recommendedName>
        <fullName evidence="2">TniQ domain-containing protein</fullName>
    </recommendedName>
</protein>
<evidence type="ECO:0000313" key="3">
    <source>
        <dbReference type="EMBL" id="NUB02079.1"/>
    </source>
</evidence>
<gene>
    <name evidence="3" type="ORF">GBZ48_22820</name>
</gene>
<sequence>MTVGSILASTVLPLAPRPMDDELLSSWLLRVACRYDLDGGDLRGILTTLGDDTEAILTMNGLDYRPTHQEIAALASAARLPVERLSTLALKTANPTWPRHWYAWDWGALDPINGTERYADALAPGWCDLCLSEDRAAGRHTYLRRHWAYAAVGFCHRHHLPLRHLCPFCQTASTLRFVPSDGGTRLSCGDCGRPLDEYAAAGPKDAAASTSTGNILIDHAWSVVMAFETDLCRALNHRTPTARWMGLSRPAGFIAATEDLIVALMAGQGAYPREHAINAFDSAAFPLSGKFRSRIDLQYWACCVPPARRRSLLAAVISLLLDEEASALVSESWIGSYRWTASLDWLYRWLGEHQRAWLVARSAEWPELLRQRLEKIADETSVRRAAHHGRKASVPRQKAGGPVARKPFPGKTQGTPPSTSQALGLQDAAHYRHLAEAILSSPEWLAVRHASPAVRRRTLHRLSEAALAASRTAHGHAGPS</sequence>
<feature type="compositionally biased region" description="Basic residues" evidence="1">
    <location>
        <begin position="384"/>
        <end position="393"/>
    </location>
</feature>
<evidence type="ECO:0000259" key="2">
    <source>
        <dbReference type="Pfam" id="PF06527"/>
    </source>
</evidence>
<accession>A0ABX2KQD8</accession>
<dbReference type="RefSeq" id="WP_174473100.1">
    <property type="nucleotide sequence ID" value="NZ_JAGINN010000029.1"/>
</dbReference>
<comment type="caution">
    <text evidence="3">The sequence shown here is derived from an EMBL/GenBank/DDBJ whole genome shotgun (WGS) entry which is preliminary data.</text>
</comment>
<dbReference type="EMBL" id="WHOS01000034">
    <property type="protein sequence ID" value="NUB02079.1"/>
    <property type="molecule type" value="Genomic_DNA"/>
</dbReference>
<evidence type="ECO:0000256" key="1">
    <source>
        <dbReference type="SAM" id="MobiDB-lite"/>
    </source>
</evidence>
<dbReference type="Proteomes" id="UP000605086">
    <property type="component" value="Unassembled WGS sequence"/>
</dbReference>
<evidence type="ECO:0000313" key="4">
    <source>
        <dbReference type="Proteomes" id="UP000605086"/>
    </source>
</evidence>
<name>A0ABX2KQD8_9PROT</name>
<feature type="region of interest" description="Disordered" evidence="1">
    <location>
        <begin position="384"/>
        <end position="422"/>
    </location>
</feature>
<keyword evidence="4" id="KW-1185">Reference proteome</keyword>
<proteinExistence type="predicted"/>
<reference evidence="3 4" key="1">
    <citation type="submission" date="2019-10" db="EMBL/GenBank/DDBJ databases">
        <title>Genome sequence of Azospirillum melinis.</title>
        <authorList>
            <person name="Ambrosini A."/>
            <person name="Sant'Anna F.H."/>
            <person name="Cassan F.D."/>
            <person name="Souza E.M."/>
            <person name="Passaglia L.M.P."/>
        </authorList>
    </citation>
    <scope>NUCLEOTIDE SEQUENCE [LARGE SCALE GENOMIC DNA]</scope>
    <source>
        <strain evidence="3 4">TMCY0552</strain>
    </source>
</reference>
<feature type="compositionally biased region" description="Polar residues" evidence="1">
    <location>
        <begin position="412"/>
        <end position="422"/>
    </location>
</feature>
<organism evidence="3 4">
    <name type="scientific">Azospirillum melinis</name>
    <dbReference type="NCBI Taxonomy" id="328839"/>
    <lineage>
        <taxon>Bacteria</taxon>
        <taxon>Pseudomonadati</taxon>
        <taxon>Pseudomonadota</taxon>
        <taxon>Alphaproteobacteria</taxon>
        <taxon>Rhodospirillales</taxon>
        <taxon>Azospirillaceae</taxon>
        <taxon>Azospirillum</taxon>
    </lineage>
</organism>